<feature type="region of interest" description="Disordered" evidence="2">
    <location>
        <begin position="61"/>
        <end position="85"/>
    </location>
</feature>
<feature type="coiled-coil region" evidence="1">
    <location>
        <begin position="245"/>
        <end position="286"/>
    </location>
</feature>
<feature type="compositionally biased region" description="Basic and acidic residues" evidence="2">
    <location>
        <begin position="159"/>
        <end position="168"/>
    </location>
</feature>
<name>A0A9P7B889_MAUEX</name>
<feature type="region of interest" description="Disordered" evidence="2">
    <location>
        <begin position="149"/>
        <end position="178"/>
    </location>
</feature>
<evidence type="ECO:0000313" key="4">
    <source>
        <dbReference type="Proteomes" id="UP000750334"/>
    </source>
</evidence>
<comment type="caution">
    <text evidence="3">The sequence shown here is derived from an EMBL/GenBank/DDBJ whole genome shotgun (WGS) entry which is preliminary data.</text>
</comment>
<accession>A0A9P7B889</accession>
<feature type="compositionally biased region" description="Polar residues" evidence="2">
    <location>
        <begin position="149"/>
        <end position="158"/>
    </location>
</feature>
<proteinExistence type="predicted"/>
<dbReference type="Proteomes" id="UP000750334">
    <property type="component" value="Unassembled WGS sequence"/>
</dbReference>
<reference evidence="3 4" key="1">
    <citation type="submission" date="2020-11" db="EMBL/GenBank/DDBJ databases">
        <title>Kefir isolates.</title>
        <authorList>
            <person name="Marcisauskas S."/>
            <person name="Kim Y."/>
            <person name="Blasche S."/>
        </authorList>
    </citation>
    <scope>NUCLEOTIDE SEQUENCE [LARGE SCALE GENOMIC DNA]</scope>
    <source>
        <strain evidence="3 4">OG2</strain>
    </source>
</reference>
<feature type="region of interest" description="Disordered" evidence="2">
    <location>
        <begin position="1"/>
        <end position="32"/>
    </location>
</feature>
<feature type="compositionally biased region" description="Polar residues" evidence="2">
    <location>
        <begin position="13"/>
        <end position="32"/>
    </location>
</feature>
<keyword evidence="4" id="KW-1185">Reference proteome</keyword>
<keyword evidence="1" id="KW-0175">Coiled coil</keyword>
<sequence>MHSRNGKHLDVISNDSEGCLSNENTKTPNLSDYQIHTDTEETSSDDNFNNNVDSSSISRASSLFRGRSKGSHISNNDSDSEKPHRSFSELLSSIFHKNKTRNSNPVSSSFATTETHRENFLNDEYQDDENYASNLDNLLYQDIEKSPSSQISFNMNSSHDADQMDKDTPLTPNTNDNKVTSQFNNGVRVTNSDSYYSNKLTNTYSKFYNFYESLDIGTLSQENNTDIDSLMRHIKIIWDNKQNKINSLQEVNLSLEQKVDVLQRKNSNIQSQLEEKNQSHNNLADKYKKCTAIFYKLVETCNNEIDSDQEENYHSKTKNNQDFNKLIEIVQNAPN</sequence>
<dbReference type="AlphaFoldDB" id="A0A9P7B889"/>
<organism evidence="3 4">
    <name type="scientific">Maudiozyma exigua</name>
    <name type="common">Yeast</name>
    <name type="synonym">Kazachstania exigua</name>
    <dbReference type="NCBI Taxonomy" id="34358"/>
    <lineage>
        <taxon>Eukaryota</taxon>
        <taxon>Fungi</taxon>
        <taxon>Dikarya</taxon>
        <taxon>Ascomycota</taxon>
        <taxon>Saccharomycotina</taxon>
        <taxon>Saccharomycetes</taxon>
        <taxon>Saccharomycetales</taxon>
        <taxon>Saccharomycetaceae</taxon>
        <taxon>Maudiozyma</taxon>
    </lineage>
</organism>
<gene>
    <name evidence="3" type="ORF">C6P45_000835</name>
</gene>
<evidence type="ECO:0000313" key="3">
    <source>
        <dbReference type="EMBL" id="KAG0663587.1"/>
    </source>
</evidence>
<evidence type="ECO:0000256" key="2">
    <source>
        <dbReference type="SAM" id="MobiDB-lite"/>
    </source>
</evidence>
<dbReference type="EMBL" id="PUHR01000130">
    <property type="protein sequence ID" value="KAG0663587.1"/>
    <property type="molecule type" value="Genomic_DNA"/>
</dbReference>
<protein>
    <submittedName>
        <fullName evidence="3">Uncharacterized protein</fullName>
    </submittedName>
</protein>
<evidence type="ECO:0000256" key="1">
    <source>
        <dbReference type="SAM" id="Coils"/>
    </source>
</evidence>